<dbReference type="Proteomes" id="UP000652761">
    <property type="component" value="Unassembled WGS sequence"/>
</dbReference>
<keyword evidence="2" id="KW-1133">Transmembrane helix</keyword>
<dbReference type="OrthoDB" id="999321at2759"/>
<comment type="caution">
    <text evidence="3">The sequence shown here is derived from an EMBL/GenBank/DDBJ whole genome shotgun (WGS) entry which is preliminary data.</text>
</comment>
<proteinExistence type="predicted"/>
<name>A0A843UXS7_COLES</name>
<evidence type="ECO:0000256" key="2">
    <source>
        <dbReference type="SAM" id="Phobius"/>
    </source>
</evidence>
<dbReference type="PANTHER" id="PTHR34268">
    <property type="entry name" value="OS01G0321850 PROTEIN"/>
    <property type="match status" value="1"/>
</dbReference>
<dbReference type="PANTHER" id="PTHR34268:SF8">
    <property type="entry name" value="FAE DOMAIN-CONTAINING PROTEIN"/>
    <property type="match status" value="1"/>
</dbReference>
<feature type="transmembrane region" description="Helical" evidence="2">
    <location>
        <begin position="12"/>
        <end position="33"/>
    </location>
</feature>
<dbReference type="AlphaFoldDB" id="A0A843UXS7"/>
<feature type="compositionally biased region" description="Basic and acidic residues" evidence="1">
    <location>
        <begin position="89"/>
        <end position="98"/>
    </location>
</feature>
<feature type="region of interest" description="Disordered" evidence="1">
    <location>
        <begin position="68"/>
        <end position="98"/>
    </location>
</feature>
<evidence type="ECO:0000313" key="4">
    <source>
        <dbReference type="Proteomes" id="UP000652761"/>
    </source>
</evidence>
<evidence type="ECO:0000313" key="3">
    <source>
        <dbReference type="EMBL" id="MQL85483.1"/>
    </source>
</evidence>
<evidence type="ECO:0000256" key="1">
    <source>
        <dbReference type="SAM" id="MobiDB-lite"/>
    </source>
</evidence>
<protein>
    <submittedName>
        <fullName evidence="3">Uncharacterized protein</fullName>
    </submittedName>
</protein>
<organism evidence="3 4">
    <name type="scientific">Colocasia esculenta</name>
    <name type="common">Wild taro</name>
    <name type="synonym">Arum esculentum</name>
    <dbReference type="NCBI Taxonomy" id="4460"/>
    <lineage>
        <taxon>Eukaryota</taxon>
        <taxon>Viridiplantae</taxon>
        <taxon>Streptophyta</taxon>
        <taxon>Embryophyta</taxon>
        <taxon>Tracheophyta</taxon>
        <taxon>Spermatophyta</taxon>
        <taxon>Magnoliopsida</taxon>
        <taxon>Liliopsida</taxon>
        <taxon>Araceae</taxon>
        <taxon>Aroideae</taxon>
        <taxon>Colocasieae</taxon>
        <taxon>Colocasia</taxon>
    </lineage>
</organism>
<keyword evidence="4" id="KW-1185">Reference proteome</keyword>
<keyword evidence="2" id="KW-0472">Membrane</keyword>
<dbReference type="EMBL" id="NMUH01000831">
    <property type="protein sequence ID" value="MQL85483.1"/>
    <property type="molecule type" value="Genomic_DNA"/>
</dbReference>
<keyword evidence="2" id="KW-0812">Transmembrane</keyword>
<reference evidence="3" key="1">
    <citation type="submission" date="2017-07" db="EMBL/GenBank/DDBJ databases">
        <title>Taro Niue Genome Assembly and Annotation.</title>
        <authorList>
            <person name="Atibalentja N."/>
            <person name="Keating K."/>
            <person name="Fields C.J."/>
        </authorList>
    </citation>
    <scope>NUCLEOTIDE SEQUENCE</scope>
    <source>
        <strain evidence="3">Niue_2</strain>
        <tissue evidence="3">Leaf</tissue>
    </source>
</reference>
<gene>
    <name evidence="3" type="ORF">Taro_018018</name>
</gene>
<sequence length="98" mass="10543">MGMADSLFDDGAGGVLVKVGVFVLVQALVYLILSSSSTVFSEEKAMGRLRSFQRARSLSIRRAFAAFSDMPPEGEPSPSAATRMPTIPEAHDEHQEGQ</sequence>
<accession>A0A843UXS7</accession>